<evidence type="ECO:0000313" key="5">
    <source>
        <dbReference type="Proteomes" id="UP000663505"/>
    </source>
</evidence>
<dbReference type="Proteomes" id="UP000663505">
    <property type="component" value="Chromosome"/>
</dbReference>
<dbReference type="KEGG" id="afx:JZ786_12725"/>
<evidence type="ECO:0000256" key="2">
    <source>
        <dbReference type="ARBA" id="ARBA00022679"/>
    </source>
</evidence>
<dbReference type="PANTHER" id="PTHR12526:SF510">
    <property type="entry name" value="D-INOSITOL 3-PHOSPHATE GLYCOSYLTRANSFERASE"/>
    <property type="match status" value="1"/>
</dbReference>
<dbReference type="PANTHER" id="PTHR12526">
    <property type="entry name" value="GLYCOSYLTRANSFERASE"/>
    <property type="match status" value="1"/>
</dbReference>
<evidence type="ECO:0000256" key="1">
    <source>
        <dbReference type="ARBA" id="ARBA00022676"/>
    </source>
</evidence>
<keyword evidence="2" id="KW-0808">Transferase</keyword>
<reference evidence="4 5" key="1">
    <citation type="submission" date="2021-02" db="EMBL/GenBank/DDBJ databases">
        <title>Alicyclobacillus curvatus sp. nov. and Alicyclobacillus mengziensis sp. nov., two acidophilic bacteria isolated from acid mine drainage.</title>
        <authorList>
            <person name="Huang Y."/>
        </authorList>
    </citation>
    <scope>NUCLEOTIDE SEQUENCE [LARGE SCALE GENOMIC DNA]</scope>
    <source>
        <strain evidence="4 5">S30H14</strain>
    </source>
</reference>
<feature type="domain" description="Glycosyl transferase family 1" evidence="3">
    <location>
        <begin position="136"/>
        <end position="294"/>
    </location>
</feature>
<dbReference type="SUPFAM" id="SSF53756">
    <property type="entry name" value="UDP-Glycosyltransferase/glycogen phosphorylase"/>
    <property type="match status" value="1"/>
</dbReference>
<keyword evidence="1" id="KW-0328">Glycosyltransferase</keyword>
<dbReference type="Pfam" id="PF00534">
    <property type="entry name" value="Glycos_transf_1"/>
    <property type="match status" value="1"/>
</dbReference>
<keyword evidence="5" id="KW-1185">Reference proteome</keyword>
<organism evidence="4 5">
    <name type="scientific">Alicyclobacillus mengziensis</name>
    <dbReference type="NCBI Taxonomy" id="2931921"/>
    <lineage>
        <taxon>Bacteria</taxon>
        <taxon>Bacillati</taxon>
        <taxon>Bacillota</taxon>
        <taxon>Bacilli</taxon>
        <taxon>Bacillales</taxon>
        <taxon>Alicyclobacillaceae</taxon>
        <taxon>Alicyclobacillus</taxon>
    </lineage>
</organism>
<protein>
    <submittedName>
        <fullName evidence="4">Glycosyltransferase family 4 protein</fullName>
    </submittedName>
</protein>
<evidence type="ECO:0000259" key="3">
    <source>
        <dbReference type="Pfam" id="PF00534"/>
    </source>
</evidence>
<dbReference type="CDD" id="cd03801">
    <property type="entry name" value="GT4_PimA-like"/>
    <property type="match status" value="1"/>
</dbReference>
<sequence>MKGRAHERDFDRIVRNCLPDGELVYHSFPGCAEQTFTRVHRQGGAAILEAATTHAESLYEEVRYEHSKFRMGGSPFSETWKRQVLREYELADYILVSSVLQQRSFIEGGQPPSKILRAPLGIDTNHFSPLPGQSISFRPREQGEKFRIIQVGQVSLLKGFQYVLEALKLLNDPEIEILLLGGIGWRGVRRMVESYQRSGVRVLRHSGDPVPWFRSSHICVHASIQDGFGLAPLEAMSCGLPLIVTNTTGLQETVRDGVNGYVIRSRDVNQIAERIQFLKENDDIRINMARKARATALEYDVTIAKRNYAQILHNVWNPERSERSGQSNV</sequence>
<accession>A0A9X7VXA7</accession>
<name>A0A9X7VXA7_9BACL</name>
<dbReference type="InterPro" id="IPR001296">
    <property type="entry name" value="Glyco_trans_1"/>
</dbReference>
<gene>
    <name evidence="4" type="ORF">JZ786_12725</name>
</gene>
<evidence type="ECO:0000313" key="4">
    <source>
        <dbReference type="EMBL" id="QSO45443.1"/>
    </source>
</evidence>
<dbReference type="Gene3D" id="3.40.50.2000">
    <property type="entry name" value="Glycogen Phosphorylase B"/>
    <property type="match status" value="2"/>
</dbReference>
<dbReference type="AlphaFoldDB" id="A0A9X7VXA7"/>
<dbReference type="EMBL" id="CP071182">
    <property type="protein sequence ID" value="QSO45443.1"/>
    <property type="molecule type" value="Genomic_DNA"/>
</dbReference>
<dbReference type="GO" id="GO:0016757">
    <property type="term" value="F:glycosyltransferase activity"/>
    <property type="evidence" value="ECO:0007669"/>
    <property type="project" value="UniProtKB-KW"/>
</dbReference>
<proteinExistence type="predicted"/>